<protein>
    <submittedName>
        <fullName evidence="1">Uncharacterized protein</fullName>
    </submittedName>
</protein>
<dbReference type="Proteomes" id="UP000262583">
    <property type="component" value="Chromosome"/>
</dbReference>
<proteinExistence type="predicted"/>
<gene>
    <name evidence="1" type="ORF">BRCON_0631</name>
</gene>
<dbReference type="KEGG" id="schv:BRCON_0631"/>
<evidence type="ECO:0000313" key="1">
    <source>
        <dbReference type="EMBL" id="AXA35408.1"/>
    </source>
</evidence>
<accession>A0A2Z4Y3F6</accession>
<dbReference type="AlphaFoldDB" id="A0A2Z4Y3F6"/>
<reference evidence="1 2" key="1">
    <citation type="submission" date="2018-05" db="EMBL/GenBank/DDBJ databases">
        <title>A metagenomic window into the 2 km-deep terrestrial subsurface aquifer revealed taxonomically and functionally diverse microbial community comprising novel uncultured bacterial lineages.</title>
        <authorList>
            <person name="Kadnikov V.V."/>
            <person name="Mardanov A.V."/>
            <person name="Beletsky A.V."/>
            <person name="Banks D."/>
            <person name="Pimenov N.V."/>
            <person name="Frank Y.A."/>
            <person name="Karnachuk O.V."/>
            <person name="Ravin N.V."/>
        </authorList>
    </citation>
    <scope>NUCLEOTIDE SEQUENCE [LARGE SCALE GENOMIC DNA]</scope>
    <source>
        <strain evidence="1">BY</strain>
    </source>
</reference>
<organism evidence="1 2">
    <name type="scientific">Sumerlaea chitinivorans</name>
    <dbReference type="NCBI Taxonomy" id="2250252"/>
    <lineage>
        <taxon>Bacteria</taxon>
        <taxon>Candidatus Sumerlaeota</taxon>
        <taxon>Candidatus Sumerlaeia</taxon>
        <taxon>Candidatus Sumerlaeales</taxon>
        <taxon>Candidatus Sumerlaeaceae</taxon>
        <taxon>Candidatus Sumerlaea</taxon>
    </lineage>
</organism>
<sequence length="60" mass="6633">MRPKGRLRITDPEKMPVITTGIHMSAKDRPPLKEELTGGNQPADESGVAELVCKFIEQSK</sequence>
<name>A0A2Z4Y3F6_SUMC1</name>
<dbReference type="EMBL" id="CP030759">
    <property type="protein sequence ID" value="AXA35408.1"/>
    <property type="molecule type" value="Genomic_DNA"/>
</dbReference>
<evidence type="ECO:0000313" key="2">
    <source>
        <dbReference type="Proteomes" id="UP000262583"/>
    </source>
</evidence>